<dbReference type="GO" id="GO:0005886">
    <property type="term" value="C:plasma membrane"/>
    <property type="evidence" value="ECO:0007669"/>
    <property type="project" value="UniProtKB-SubCell"/>
</dbReference>
<dbReference type="InterPro" id="IPR035906">
    <property type="entry name" value="MetI-like_sf"/>
</dbReference>
<keyword evidence="3" id="KW-1003">Cell membrane</keyword>
<proteinExistence type="inferred from homology"/>
<dbReference type="InterPro" id="IPR000515">
    <property type="entry name" value="MetI-like"/>
</dbReference>
<dbReference type="PANTHER" id="PTHR43227">
    <property type="entry name" value="BLL4140 PROTEIN"/>
    <property type="match status" value="1"/>
</dbReference>
<dbReference type="PROSITE" id="PS50928">
    <property type="entry name" value="ABC_TM1"/>
    <property type="match status" value="1"/>
</dbReference>
<dbReference type="InterPro" id="IPR050809">
    <property type="entry name" value="UgpAE/MalFG_permease"/>
</dbReference>
<feature type="transmembrane region" description="Helical" evidence="7">
    <location>
        <begin position="96"/>
        <end position="116"/>
    </location>
</feature>
<reference evidence="9" key="2">
    <citation type="submission" date="2020-09" db="EMBL/GenBank/DDBJ databases">
        <authorList>
            <person name="Sun Q."/>
            <person name="Ohkuma M."/>
        </authorList>
    </citation>
    <scope>NUCLEOTIDE SEQUENCE</scope>
    <source>
        <strain evidence="9">JCM 3090</strain>
    </source>
</reference>
<dbReference type="CDD" id="cd06261">
    <property type="entry name" value="TM_PBP2"/>
    <property type="match status" value="1"/>
</dbReference>
<evidence type="ECO:0000313" key="9">
    <source>
        <dbReference type="EMBL" id="GGJ94632.1"/>
    </source>
</evidence>
<dbReference type="SUPFAM" id="SSF161098">
    <property type="entry name" value="MetI-like"/>
    <property type="match status" value="1"/>
</dbReference>
<dbReference type="EMBL" id="BMQB01000005">
    <property type="protein sequence ID" value="GGJ94632.1"/>
    <property type="molecule type" value="Genomic_DNA"/>
</dbReference>
<keyword evidence="5 7" id="KW-1133">Transmembrane helix</keyword>
<evidence type="ECO:0000256" key="5">
    <source>
        <dbReference type="ARBA" id="ARBA00022989"/>
    </source>
</evidence>
<feature type="transmembrane region" description="Helical" evidence="7">
    <location>
        <begin position="253"/>
        <end position="275"/>
    </location>
</feature>
<dbReference type="Pfam" id="PF00528">
    <property type="entry name" value="BPD_transp_1"/>
    <property type="match status" value="1"/>
</dbReference>
<evidence type="ECO:0000256" key="2">
    <source>
        <dbReference type="ARBA" id="ARBA00022448"/>
    </source>
</evidence>
<organism evidence="9 10">
    <name type="scientific">Pilimelia anulata</name>
    <dbReference type="NCBI Taxonomy" id="53371"/>
    <lineage>
        <taxon>Bacteria</taxon>
        <taxon>Bacillati</taxon>
        <taxon>Actinomycetota</taxon>
        <taxon>Actinomycetes</taxon>
        <taxon>Micromonosporales</taxon>
        <taxon>Micromonosporaceae</taxon>
        <taxon>Pilimelia</taxon>
    </lineage>
</organism>
<keyword evidence="10" id="KW-1185">Reference proteome</keyword>
<evidence type="ECO:0000256" key="4">
    <source>
        <dbReference type="ARBA" id="ARBA00022692"/>
    </source>
</evidence>
<feature type="transmembrane region" description="Helical" evidence="7">
    <location>
        <begin position="196"/>
        <end position="216"/>
    </location>
</feature>
<comment type="caution">
    <text evidence="9">The sequence shown here is derived from an EMBL/GenBank/DDBJ whole genome shotgun (WGS) entry which is preliminary data.</text>
</comment>
<feature type="transmembrane region" description="Helical" evidence="7">
    <location>
        <begin position="36"/>
        <end position="55"/>
    </location>
</feature>
<evidence type="ECO:0000313" key="10">
    <source>
        <dbReference type="Proteomes" id="UP000649739"/>
    </source>
</evidence>
<protein>
    <submittedName>
        <fullName evidence="9">Sugar ABC transporter permease</fullName>
    </submittedName>
</protein>
<keyword evidence="6 7" id="KW-0472">Membrane</keyword>
<dbReference type="AlphaFoldDB" id="A0A8J3B7B0"/>
<keyword evidence="4 7" id="KW-0812">Transmembrane</keyword>
<dbReference type="PANTHER" id="PTHR43227:SF8">
    <property type="entry name" value="DIACETYLCHITOBIOSE UPTAKE SYSTEM PERMEASE PROTEIN DASB"/>
    <property type="match status" value="1"/>
</dbReference>
<accession>A0A8J3B7B0</accession>
<feature type="transmembrane region" description="Helical" evidence="7">
    <location>
        <begin position="6"/>
        <end position="24"/>
    </location>
</feature>
<dbReference type="GO" id="GO:0055085">
    <property type="term" value="P:transmembrane transport"/>
    <property type="evidence" value="ECO:0007669"/>
    <property type="project" value="InterPro"/>
</dbReference>
<evidence type="ECO:0000256" key="1">
    <source>
        <dbReference type="ARBA" id="ARBA00004651"/>
    </source>
</evidence>
<comment type="subcellular location">
    <subcellularLocation>
        <location evidence="1 7">Cell membrane</location>
        <topology evidence="1 7">Multi-pass membrane protein</topology>
    </subcellularLocation>
</comment>
<feature type="transmembrane region" description="Helical" evidence="7">
    <location>
        <begin position="61"/>
        <end position="84"/>
    </location>
</feature>
<evidence type="ECO:0000259" key="8">
    <source>
        <dbReference type="PROSITE" id="PS50928"/>
    </source>
</evidence>
<reference evidence="9" key="1">
    <citation type="journal article" date="2014" name="Int. J. Syst. Evol. Microbiol.">
        <title>Complete genome sequence of Corynebacterium casei LMG S-19264T (=DSM 44701T), isolated from a smear-ripened cheese.</title>
        <authorList>
            <consortium name="US DOE Joint Genome Institute (JGI-PGF)"/>
            <person name="Walter F."/>
            <person name="Albersmeier A."/>
            <person name="Kalinowski J."/>
            <person name="Ruckert C."/>
        </authorList>
    </citation>
    <scope>NUCLEOTIDE SEQUENCE</scope>
    <source>
        <strain evidence="9">JCM 3090</strain>
    </source>
</reference>
<sequence>MLPSLVAIGALFGYPVWLLLRISVQQLGLAELITRRTVWVGLANYAEILAEPGFWTVVGRTLAFTLANVALTMICGTAIGLLLVRLGRAMRLVVSTSLVLAWAVPIVTATVLWQWLFDSTYGVLNHVLTAVTPWDFTGHDWFATGLSTFGVITAIIVWQATPFVALTVQAGLLAVPGELYEAARMDGAGPWRTFRSITVPMIRPILTVLTFLSAIWDFKVFTQVWAVRQGGPDGQTVTLPVYLYDLGIASSSFGPAAAGAVLMVLILAVCLVFYLRRMLRTEFD</sequence>
<evidence type="ECO:0000256" key="6">
    <source>
        <dbReference type="ARBA" id="ARBA00023136"/>
    </source>
</evidence>
<name>A0A8J3B7B0_9ACTN</name>
<keyword evidence="2 7" id="KW-0813">Transport</keyword>
<evidence type="ECO:0000256" key="3">
    <source>
        <dbReference type="ARBA" id="ARBA00022475"/>
    </source>
</evidence>
<evidence type="ECO:0000256" key="7">
    <source>
        <dbReference type="RuleBase" id="RU363032"/>
    </source>
</evidence>
<feature type="domain" description="ABC transmembrane type-1" evidence="8">
    <location>
        <begin position="58"/>
        <end position="274"/>
    </location>
</feature>
<dbReference type="Gene3D" id="1.10.3720.10">
    <property type="entry name" value="MetI-like"/>
    <property type="match status" value="1"/>
</dbReference>
<feature type="transmembrane region" description="Helical" evidence="7">
    <location>
        <begin position="149"/>
        <end position="175"/>
    </location>
</feature>
<comment type="similarity">
    <text evidence="7">Belongs to the binding-protein-dependent transport system permease family.</text>
</comment>
<dbReference type="Proteomes" id="UP000649739">
    <property type="component" value="Unassembled WGS sequence"/>
</dbReference>
<gene>
    <name evidence="9" type="ORF">GCM10010123_25570</name>
</gene>